<protein>
    <recommendedName>
        <fullName evidence="8">TFIIE beta domain-containing protein</fullName>
    </recommendedName>
</protein>
<feature type="compositionally biased region" description="Basic and acidic residues" evidence="7">
    <location>
        <begin position="221"/>
        <end position="230"/>
    </location>
</feature>
<feature type="domain" description="TFIIE beta" evidence="8">
    <location>
        <begin position="5"/>
        <end position="86"/>
    </location>
</feature>
<organism evidence="9 10">
    <name type="scientific">Exophiala xenobiotica</name>
    <dbReference type="NCBI Taxonomy" id="348802"/>
    <lineage>
        <taxon>Eukaryota</taxon>
        <taxon>Fungi</taxon>
        <taxon>Dikarya</taxon>
        <taxon>Ascomycota</taxon>
        <taxon>Pezizomycotina</taxon>
        <taxon>Eurotiomycetes</taxon>
        <taxon>Chaetothyriomycetidae</taxon>
        <taxon>Chaetothyriales</taxon>
        <taxon>Herpotrichiellaceae</taxon>
        <taxon>Exophiala</taxon>
    </lineage>
</organism>
<evidence type="ECO:0000256" key="7">
    <source>
        <dbReference type="SAM" id="MobiDB-lite"/>
    </source>
</evidence>
<dbReference type="AlphaFoldDB" id="A0A0D2E1V3"/>
<comment type="function">
    <text evidence="6">Recruits TFIIH to the initiation complex and stimulates the RNA polymerase II C-terminal domain kinase and DNA-dependent ATPase activities of TFIIH. Both TFIIH and TFIIE are required for promoter clearance by RNA polymerase.</text>
</comment>
<dbReference type="InterPro" id="IPR040501">
    <property type="entry name" value="TFA2_Winged_2"/>
</dbReference>
<name>A0A0D2E1V3_9EURO</name>
<dbReference type="EMBL" id="KN847323">
    <property type="protein sequence ID" value="KIW49418.1"/>
    <property type="molecule type" value="Genomic_DNA"/>
</dbReference>
<dbReference type="GO" id="GO:0005673">
    <property type="term" value="C:transcription factor TFIIE complex"/>
    <property type="evidence" value="ECO:0007669"/>
    <property type="project" value="InterPro"/>
</dbReference>
<dbReference type="Pfam" id="PF18121">
    <property type="entry name" value="TFA2_Winged_2"/>
    <property type="match status" value="1"/>
</dbReference>
<dbReference type="GO" id="GO:0006367">
    <property type="term" value="P:transcription initiation at RNA polymerase II promoter"/>
    <property type="evidence" value="ECO:0007669"/>
    <property type="project" value="InterPro"/>
</dbReference>
<dbReference type="Pfam" id="PF02186">
    <property type="entry name" value="TFIIE_beta"/>
    <property type="match status" value="1"/>
</dbReference>
<evidence type="ECO:0000313" key="10">
    <source>
        <dbReference type="Proteomes" id="UP000054342"/>
    </source>
</evidence>
<dbReference type="GO" id="GO:0001097">
    <property type="term" value="F:TFIIH-class transcription factor complex binding"/>
    <property type="evidence" value="ECO:0007669"/>
    <property type="project" value="TreeGrafter"/>
</dbReference>
<evidence type="ECO:0000256" key="1">
    <source>
        <dbReference type="ARBA" id="ARBA00004123"/>
    </source>
</evidence>
<dbReference type="Proteomes" id="UP000054342">
    <property type="component" value="Unassembled WGS sequence"/>
</dbReference>
<keyword evidence="5" id="KW-0539">Nucleus</keyword>
<dbReference type="STRING" id="348802.A0A0D2E1V3"/>
<dbReference type="PANTHER" id="PTHR12716">
    <property type="entry name" value="TRANSCRIPTION INITIATION FACTOR IIE, BETA SUBUNIT"/>
    <property type="match status" value="1"/>
</dbReference>
<dbReference type="HOGENOM" id="CLU_056580_0_1_1"/>
<evidence type="ECO:0000256" key="3">
    <source>
        <dbReference type="ARBA" id="ARBA00023125"/>
    </source>
</evidence>
<dbReference type="GO" id="GO:0003677">
    <property type="term" value="F:DNA binding"/>
    <property type="evidence" value="ECO:0007669"/>
    <property type="project" value="UniProtKB-KW"/>
</dbReference>
<keyword evidence="2" id="KW-0805">Transcription regulation</keyword>
<dbReference type="InterPro" id="IPR016656">
    <property type="entry name" value="TFIIE-bsu"/>
</dbReference>
<reference evidence="9 10" key="1">
    <citation type="submission" date="2015-01" db="EMBL/GenBank/DDBJ databases">
        <title>The Genome Sequence of Exophiala xenobiotica CBS118157.</title>
        <authorList>
            <consortium name="The Broad Institute Genomics Platform"/>
            <person name="Cuomo C."/>
            <person name="de Hoog S."/>
            <person name="Gorbushina A."/>
            <person name="Stielow B."/>
            <person name="Teixiera M."/>
            <person name="Abouelleil A."/>
            <person name="Chapman S.B."/>
            <person name="Priest M."/>
            <person name="Young S.K."/>
            <person name="Wortman J."/>
            <person name="Nusbaum C."/>
            <person name="Birren B."/>
        </authorList>
    </citation>
    <scope>NUCLEOTIDE SEQUENCE [LARGE SCALE GENOMIC DNA]</scope>
    <source>
        <strain evidence="9 10">CBS 118157</strain>
    </source>
</reference>
<comment type="subcellular location">
    <subcellularLocation>
        <location evidence="1">Nucleus</location>
    </subcellularLocation>
</comment>
<keyword evidence="4" id="KW-0804">Transcription</keyword>
<keyword evidence="10" id="KW-1185">Reference proteome</keyword>
<proteinExistence type="predicted"/>
<dbReference type="OrthoDB" id="5323195at2759"/>
<evidence type="ECO:0000313" key="9">
    <source>
        <dbReference type="EMBL" id="KIW49418.1"/>
    </source>
</evidence>
<dbReference type="GeneID" id="25333006"/>
<evidence type="ECO:0000256" key="6">
    <source>
        <dbReference type="ARBA" id="ARBA00025581"/>
    </source>
</evidence>
<feature type="compositionally biased region" description="Basic residues" evidence="7">
    <location>
        <begin position="198"/>
        <end position="208"/>
    </location>
</feature>
<dbReference type="InterPro" id="IPR003166">
    <property type="entry name" value="TFIIE_bsu_DNA-bd"/>
</dbReference>
<gene>
    <name evidence="9" type="ORF">PV05_11098</name>
</gene>
<dbReference type="PROSITE" id="PS51351">
    <property type="entry name" value="TFIIE_BETA_C"/>
    <property type="match status" value="1"/>
</dbReference>
<evidence type="ECO:0000259" key="8">
    <source>
        <dbReference type="PROSITE" id="PS51351"/>
    </source>
</evidence>
<dbReference type="PANTHER" id="PTHR12716:SF8">
    <property type="entry name" value="TRANSCRIPTION INITIATION FACTOR IIE SUBUNIT BETA"/>
    <property type="match status" value="1"/>
</dbReference>
<evidence type="ECO:0000256" key="5">
    <source>
        <dbReference type="ARBA" id="ARBA00023242"/>
    </source>
</evidence>
<evidence type="ECO:0000256" key="4">
    <source>
        <dbReference type="ARBA" id="ARBA00023163"/>
    </source>
</evidence>
<keyword evidence="3" id="KW-0238">DNA-binding</keyword>
<dbReference type="RefSeq" id="XP_013310002.1">
    <property type="nucleotide sequence ID" value="XM_013454548.1"/>
</dbReference>
<accession>A0A0D2E1V3</accession>
<feature type="region of interest" description="Disordered" evidence="7">
    <location>
        <begin position="181"/>
        <end position="230"/>
    </location>
</feature>
<sequence length="230" mass="26977">MSSLYSMPTSVAGSDARTNVIYALGRLKEKFPERISWNELVAYVLPIHRRTEEQITYFRTFLSKNPKVDYDEETDTYRYRPEHNIASADDLLRHLQNQESAMGINVRELKDTWPDVEYAIDKLEAQHKLLVVRNKKDNHPRTVWVDDPTLNVSLDPEFKDIWSQIPLPSVEDTIRELRRMNHKSTGEPAQLDAVTKPKEKKKKTRRGQKVTNTHMQGLFRDYSEKRPQGR</sequence>
<evidence type="ECO:0000256" key="2">
    <source>
        <dbReference type="ARBA" id="ARBA00023015"/>
    </source>
</evidence>